<reference evidence="4" key="1">
    <citation type="journal article" date="2015" name="Genome Announc.">
        <title>Draft whole-genome sequence of the biocontrol agent Trichoderma harzianum T6776.</title>
        <authorList>
            <person name="Baroncelli R."/>
            <person name="Piaggeschi G."/>
            <person name="Fiorini L."/>
            <person name="Bertolini E."/>
            <person name="Zapparata A."/>
            <person name="Pe M.E."/>
            <person name="Sarrocco S."/>
            <person name="Vannacci G."/>
        </authorList>
    </citation>
    <scope>NUCLEOTIDE SEQUENCE [LARGE SCALE GENOMIC DNA]</scope>
    <source>
        <strain evidence="4">T6776</strain>
    </source>
</reference>
<evidence type="ECO:0008006" key="5">
    <source>
        <dbReference type="Google" id="ProtNLM"/>
    </source>
</evidence>
<protein>
    <recommendedName>
        <fullName evidence="5">Transmembrane protein</fullName>
    </recommendedName>
</protein>
<gene>
    <name evidence="3" type="ORF">THAR02_08818</name>
</gene>
<proteinExistence type="predicted"/>
<organism evidence="3 4">
    <name type="scientific">Trichoderma harzianum</name>
    <name type="common">Hypocrea lixii</name>
    <dbReference type="NCBI Taxonomy" id="5544"/>
    <lineage>
        <taxon>Eukaryota</taxon>
        <taxon>Fungi</taxon>
        <taxon>Dikarya</taxon>
        <taxon>Ascomycota</taxon>
        <taxon>Pezizomycotina</taxon>
        <taxon>Sordariomycetes</taxon>
        <taxon>Hypocreomycetidae</taxon>
        <taxon>Hypocreales</taxon>
        <taxon>Hypocreaceae</taxon>
        <taxon>Trichoderma</taxon>
    </lineage>
</organism>
<evidence type="ECO:0000313" key="4">
    <source>
        <dbReference type="Proteomes" id="UP000034112"/>
    </source>
</evidence>
<accession>A0A0F9ZFH1</accession>
<feature type="region of interest" description="Disordered" evidence="1">
    <location>
        <begin position="198"/>
        <end position="220"/>
    </location>
</feature>
<keyword evidence="2" id="KW-1133">Transmembrane helix</keyword>
<evidence type="ECO:0000256" key="2">
    <source>
        <dbReference type="SAM" id="Phobius"/>
    </source>
</evidence>
<keyword evidence="2" id="KW-0812">Transmembrane</keyword>
<keyword evidence="2" id="KW-0472">Membrane</keyword>
<sequence>MGYLRPNPPPPGPILPVAVGGTSQVGRAHEALSRLGSNVREIYERFIVDLRNGFQRLPAAVSGFFTDTLSILNDALNMIASFVKGVLDWLRAVDENSVGRLSELRSRLGILVGACLAMAAILTTLASWEHLHGSLFSVMVCLVGVCAIGVVVVSVIWIRAEGEAHWVAVLAFLTGAALIIATMALTSFGHSRVSNVVSSRDDGDLERGDSSSIAPSVRESAPNLVELRRVGPP</sequence>
<feature type="compositionally biased region" description="Basic and acidic residues" evidence="1">
    <location>
        <begin position="199"/>
        <end position="209"/>
    </location>
</feature>
<dbReference type="AlphaFoldDB" id="A0A0F9ZFH1"/>
<dbReference type="Proteomes" id="UP000034112">
    <property type="component" value="Unassembled WGS sequence"/>
</dbReference>
<feature type="transmembrane region" description="Helical" evidence="2">
    <location>
        <begin position="108"/>
        <end position="128"/>
    </location>
</feature>
<feature type="transmembrane region" description="Helical" evidence="2">
    <location>
        <begin position="135"/>
        <end position="158"/>
    </location>
</feature>
<name>A0A0F9ZFH1_TRIHA</name>
<evidence type="ECO:0000256" key="1">
    <source>
        <dbReference type="SAM" id="MobiDB-lite"/>
    </source>
</evidence>
<evidence type="ECO:0000313" key="3">
    <source>
        <dbReference type="EMBL" id="KKO99091.1"/>
    </source>
</evidence>
<feature type="transmembrane region" description="Helical" evidence="2">
    <location>
        <begin position="164"/>
        <end position="185"/>
    </location>
</feature>
<dbReference type="EMBL" id="JOKZ01000357">
    <property type="protein sequence ID" value="KKO99091.1"/>
    <property type="molecule type" value="Genomic_DNA"/>
</dbReference>
<comment type="caution">
    <text evidence="3">The sequence shown here is derived from an EMBL/GenBank/DDBJ whole genome shotgun (WGS) entry which is preliminary data.</text>
</comment>